<evidence type="ECO:0000313" key="2">
    <source>
        <dbReference type="EMBL" id="MST96590.1"/>
    </source>
</evidence>
<name>A0A844FZ20_9BACT</name>
<reference evidence="2 3" key="1">
    <citation type="submission" date="2019-08" db="EMBL/GenBank/DDBJ databases">
        <title>In-depth cultivation of the pig gut microbiome towards novel bacterial diversity and tailored functional studies.</title>
        <authorList>
            <person name="Wylensek D."/>
            <person name="Hitch T.C.A."/>
            <person name="Clavel T."/>
        </authorList>
    </citation>
    <scope>NUCLEOTIDE SEQUENCE [LARGE SCALE GENOMIC DNA]</scope>
    <source>
        <strain evidence="2 3">BBE-744-WT-12</strain>
    </source>
</reference>
<keyword evidence="1" id="KW-0732">Signal</keyword>
<dbReference type="Proteomes" id="UP000435649">
    <property type="component" value="Unassembled WGS sequence"/>
</dbReference>
<organism evidence="2 3">
    <name type="scientific">Victivallis lenta</name>
    <dbReference type="NCBI Taxonomy" id="2606640"/>
    <lineage>
        <taxon>Bacteria</taxon>
        <taxon>Pseudomonadati</taxon>
        <taxon>Lentisphaerota</taxon>
        <taxon>Lentisphaeria</taxon>
        <taxon>Victivallales</taxon>
        <taxon>Victivallaceae</taxon>
        <taxon>Victivallis</taxon>
    </lineage>
</organism>
<feature type="signal peptide" evidence="1">
    <location>
        <begin position="1"/>
        <end position="22"/>
    </location>
</feature>
<dbReference type="AlphaFoldDB" id="A0A844FZ20"/>
<sequence>MNIPFSLSFALLFLALAAPAAAPELLYSLHPLPEAAVTDLGSGIKEPDRIVSPQIGDLSVGAVEKFHFRIDFPEPVRLPRLAIPRVGWGDWALPKTVEYKVNGGPARTLELRAARIAPNGKAPSVPADLLILGSDPVKSLEFKVASIETRVNRHGAIKLAVPGRAVLSCPLGEEWTDSVGAAIEITVPAEVEGAELAATAYRFRSDIVWTRPLPKLAAGVNRVELLWSEFSCPEEPQTPLAPENLHLLELSFPHPPAGGVSLKCAPLPARRAAGFAERFPMPDFSAGPDGWRNGIPADGFGRFGYHAGNGLLTVNLENDAFFYQTSDGAHLKLAVGNGGAQRTAWRRVDVGSDHMVVTQLKRFPGVKENKVASRAFGEFDASRLPERYVASILAPGFLIHSQDAVLTLKPESDLGAPYLLFPGRNGAMVWSKAAEADLTALSEGWAVVSFEKRPELPVLLAFEEKPQKAVADGGTLGFLFGRPRGWVGFGTPAGYRPFTGKPGAGDAETRRLATVSRRLASLLRCYPLQSEMKFRVDGDRVDFAESFRHLAWSNAWGESGEPFLPCPPLAAFGADEGYPVTFPAGEPEPFGLDTKYGPYRVWRLSKQKRGRYALPLPPADNTLYPRPAGNAEAARVAEAVARHIGGEPKPRGKGDSLSCWWMYASSSLAQSLFTPEQRDAIAAAWKHDVGFVLGPRPWYARTEPFSSRRYPVSFAWTDRANEILGDPNSGIGGALSGLANYARFTGDWRTIDENWETIRRFPLFFYLSHDWTMMQSGCREHTAASAIDMDVISYEGVAGLLRMAKTLGKGDDEAAAAMLLARYALADTQKWKAPGYRRPGVPREEYRSIGIGFSEHFGFEVMSARGGNPNHINSEIALSLAWIGSYPCFYAMLLAGNGEEFWRFFEYTYVEQKLDNWRKRHPGHRNWHDANIAPHLYLRLLLGEKPETVRRELEAQKMLAPDPRMAAENAGFYALYFGGTSPVRLSDQGRAKLLRFDWDEAARTVEAEFESAEPFTPAFELTAKPRSGPGSGQVLPPGRHTLRWTF</sequence>
<proteinExistence type="predicted"/>
<feature type="chain" id="PRO_5032289988" evidence="1">
    <location>
        <begin position="23"/>
        <end position="1046"/>
    </location>
</feature>
<evidence type="ECO:0000313" key="3">
    <source>
        <dbReference type="Proteomes" id="UP000435649"/>
    </source>
</evidence>
<dbReference type="EMBL" id="VUNS01000004">
    <property type="protein sequence ID" value="MST96590.1"/>
    <property type="molecule type" value="Genomic_DNA"/>
</dbReference>
<evidence type="ECO:0000256" key="1">
    <source>
        <dbReference type="SAM" id="SignalP"/>
    </source>
</evidence>
<gene>
    <name evidence="2" type="ORF">FYJ85_05965</name>
</gene>
<keyword evidence="3" id="KW-1185">Reference proteome</keyword>
<accession>A0A844FZ20</accession>
<comment type="caution">
    <text evidence="2">The sequence shown here is derived from an EMBL/GenBank/DDBJ whole genome shotgun (WGS) entry which is preliminary data.</text>
</comment>
<dbReference type="RefSeq" id="WP_154417275.1">
    <property type="nucleotide sequence ID" value="NZ_VUNS01000004.1"/>
</dbReference>
<protein>
    <submittedName>
        <fullName evidence="2">Uncharacterized protein</fullName>
    </submittedName>
</protein>